<proteinExistence type="predicted"/>
<keyword evidence="4 5" id="KW-0472">Membrane</keyword>
<dbReference type="Gene3D" id="2.40.50.140">
    <property type="entry name" value="Nucleic acid-binding proteins"/>
    <property type="match status" value="1"/>
</dbReference>
<feature type="domain" description="NfeD-like C-terminal" evidence="6">
    <location>
        <begin position="102"/>
        <end position="145"/>
    </location>
</feature>
<keyword evidence="3 5" id="KW-1133">Transmembrane helix</keyword>
<dbReference type="InterPro" id="IPR012340">
    <property type="entry name" value="NA-bd_OB-fold"/>
</dbReference>
<evidence type="ECO:0000313" key="7">
    <source>
        <dbReference type="EMBL" id="WIM06220.1"/>
    </source>
</evidence>
<evidence type="ECO:0000256" key="2">
    <source>
        <dbReference type="ARBA" id="ARBA00022692"/>
    </source>
</evidence>
<dbReference type="SUPFAM" id="SSF141322">
    <property type="entry name" value="NfeD domain-like"/>
    <property type="match status" value="1"/>
</dbReference>
<protein>
    <submittedName>
        <fullName evidence="7">NfeD family protein</fullName>
    </submittedName>
</protein>
<dbReference type="PANTHER" id="PTHR33507:SF3">
    <property type="entry name" value="INNER MEMBRANE PROTEIN YBBJ"/>
    <property type="match status" value="1"/>
</dbReference>
<dbReference type="Proteomes" id="UP001234916">
    <property type="component" value="Chromosome"/>
</dbReference>
<accession>A0AA49FMW2</accession>
<gene>
    <name evidence="7" type="ORF">OHM77_02685</name>
</gene>
<keyword evidence="2 5" id="KW-0812">Transmembrane</keyword>
<dbReference type="InterPro" id="IPR052165">
    <property type="entry name" value="Membrane_assoc_protease"/>
</dbReference>
<dbReference type="GO" id="GO:0005886">
    <property type="term" value="C:plasma membrane"/>
    <property type="evidence" value="ECO:0007669"/>
    <property type="project" value="TreeGrafter"/>
</dbReference>
<evidence type="ECO:0000256" key="3">
    <source>
        <dbReference type="ARBA" id="ARBA00022989"/>
    </source>
</evidence>
<feature type="transmembrane region" description="Helical" evidence="5">
    <location>
        <begin position="6"/>
        <end position="22"/>
    </location>
</feature>
<sequence>MQPEWWHWAVAGIVLILAELAVPAFVLVWFGLGALLVALVVALAAIGLTAQLAVWLVVSLAFVALWFKVFKPESHKTRIGMSDSDVTGEIGLLARDVAPFEKGEVRFQKPILGTDSWPCIADEAIKAGERVKVVDVEGSFLKVAKA</sequence>
<evidence type="ECO:0000256" key="4">
    <source>
        <dbReference type="ARBA" id="ARBA00023136"/>
    </source>
</evidence>
<evidence type="ECO:0000256" key="5">
    <source>
        <dbReference type="SAM" id="Phobius"/>
    </source>
</evidence>
<dbReference type="KEGG" id="npv:OHM77_02685"/>
<dbReference type="InterPro" id="IPR002810">
    <property type="entry name" value="NfeD-like_C"/>
</dbReference>
<dbReference type="PANTHER" id="PTHR33507">
    <property type="entry name" value="INNER MEMBRANE PROTEIN YBBJ"/>
    <property type="match status" value="1"/>
</dbReference>
<feature type="transmembrane region" description="Helical" evidence="5">
    <location>
        <begin position="52"/>
        <end position="70"/>
    </location>
</feature>
<reference evidence="7" key="1">
    <citation type="journal article" date="2023" name="Nat. Microbiol.">
        <title>Enrichment and characterization of a nitric oxide-reducing microbial community in a continuous bioreactor.</title>
        <authorList>
            <person name="Garrido-Amador P."/>
            <person name="Stortenbeker N."/>
            <person name="Wessels H.J.C.T."/>
            <person name="Speth D.R."/>
            <person name="Garcia-Heredia I."/>
            <person name="Kartal B."/>
        </authorList>
    </citation>
    <scope>NUCLEOTIDE SEQUENCE</scope>
    <source>
        <strain evidence="7">MAG1</strain>
    </source>
</reference>
<dbReference type="AlphaFoldDB" id="A0AA49FMW2"/>
<evidence type="ECO:0000259" key="6">
    <source>
        <dbReference type="Pfam" id="PF01957"/>
    </source>
</evidence>
<dbReference type="EMBL" id="CP107246">
    <property type="protein sequence ID" value="WIM06220.1"/>
    <property type="molecule type" value="Genomic_DNA"/>
</dbReference>
<evidence type="ECO:0000256" key="1">
    <source>
        <dbReference type="ARBA" id="ARBA00004141"/>
    </source>
</evidence>
<dbReference type="Pfam" id="PF01957">
    <property type="entry name" value="NfeD"/>
    <property type="match status" value="1"/>
</dbReference>
<organism evidence="7">
    <name type="scientific">Candidatus Nitricoxidivorans perseverans</name>
    <dbReference type="NCBI Taxonomy" id="2975601"/>
    <lineage>
        <taxon>Bacteria</taxon>
        <taxon>Pseudomonadati</taxon>
        <taxon>Pseudomonadota</taxon>
        <taxon>Betaproteobacteria</taxon>
        <taxon>Nitrosomonadales</taxon>
        <taxon>Sterolibacteriaceae</taxon>
        <taxon>Candidatus Nitricoxidivorans</taxon>
    </lineage>
</organism>
<name>A0AA49FMW2_9PROT</name>
<feature type="transmembrane region" description="Helical" evidence="5">
    <location>
        <begin position="27"/>
        <end position="46"/>
    </location>
</feature>
<comment type="subcellular location">
    <subcellularLocation>
        <location evidence="1">Membrane</location>
        <topology evidence="1">Multi-pass membrane protein</topology>
    </subcellularLocation>
</comment>